<sequence>MSAAKITKKSRHRDGRVTRSATKKLKDAFEHNRNSPLLRLPGEIRNRIYEYAFGGENVYSIAIFSTPEVEGWDSEVFNSNIPNFGDLVSPTMVCRQIYDEARTLPYALSTFIMNHYGCSLVMWIKQLHDWQRNAIQNVAFEFGVPHWDDSDRHTVLNMVFYALRACTGITRITTRLVSLEDQDKIEAFAESMGIRYER</sequence>
<dbReference type="PANTHER" id="PTHR38790">
    <property type="entry name" value="2EXR DOMAIN-CONTAINING PROTEIN-RELATED"/>
    <property type="match status" value="1"/>
</dbReference>
<dbReference type="AlphaFoldDB" id="A0A8K0R5R3"/>
<reference evidence="1" key="1">
    <citation type="journal article" date="2021" name="Nat. Commun.">
        <title>Genetic determinants of endophytism in the Arabidopsis root mycobiome.</title>
        <authorList>
            <person name="Mesny F."/>
            <person name="Miyauchi S."/>
            <person name="Thiergart T."/>
            <person name="Pickel B."/>
            <person name="Atanasova L."/>
            <person name="Karlsson M."/>
            <person name="Huettel B."/>
            <person name="Barry K.W."/>
            <person name="Haridas S."/>
            <person name="Chen C."/>
            <person name="Bauer D."/>
            <person name="Andreopoulos W."/>
            <person name="Pangilinan J."/>
            <person name="LaButti K."/>
            <person name="Riley R."/>
            <person name="Lipzen A."/>
            <person name="Clum A."/>
            <person name="Drula E."/>
            <person name="Henrissat B."/>
            <person name="Kohler A."/>
            <person name="Grigoriev I.V."/>
            <person name="Martin F.M."/>
            <person name="Hacquard S."/>
        </authorList>
    </citation>
    <scope>NUCLEOTIDE SEQUENCE</scope>
    <source>
        <strain evidence="1">MPI-SDFR-AT-0120</strain>
    </source>
</reference>
<dbReference type="EMBL" id="JAGMVJ010000010">
    <property type="protein sequence ID" value="KAH7086857.1"/>
    <property type="molecule type" value="Genomic_DNA"/>
</dbReference>
<dbReference type="PANTHER" id="PTHR38790:SF4">
    <property type="entry name" value="2EXR DOMAIN-CONTAINING PROTEIN"/>
    <property type="match status" value="1"/>
</dbReference>
<accession>A0A8K0R5R3</accession>
<keyword evidence="2" id="KW-1185">Reference proteome</keyword>
<evidence type="ECO:0000313" key="2">
    <source>
        <dbReference type="Proteomes" id="UP000813461"/>
    </source>
</evidence>
<name>A0A8K0R5R3_9PLEO</name>
<proteinExistence type="predicted"/>
<dbReference type="Proteomes" id="UP000813461">
    <property type="component" value="Unassembled WGS sequence"/>
</dbReference>
<evidence type="ECO:0000313" key="1">
    <source>
        <dbReference type="EMBL" id="KAH7086857.1"/>
    </source>
</evidence>
<comment type="caution">
    <text evidence="1">The sequence shown here is derived from an EMBL/GenBank/DDBJ whole genome shotgun (WGS) entry which is preliminary data.</text>
</comment>
<dbReference type="OrthoDB" id="5413827at2759"/>
<gene>
    <name evidence="1" type="ORF">FB567DRAFT_592725</name>
</gene>
<protein>
    <submittedName>
        <fullName evidence="1">Uncharacterized protein</fullName>
    </submittedName>
</protein>
<organism evidence="1 2">
    <name type="scientific">Paraphoma chrysanthemicola</name>
    <dbReference type="NCBI Taxonomy" id="798071"/>
    <lineage>
        <taxon>Eukaryota</taxon>
        <taxon>Fungi</taxon>
        <taxon>Dikarya</taxon>
        <taxon>Ascomycota</taxon>
        <taxon>Pezizomycotina</taxon>
        <taxon>Dothideomycetes</taxon>
        <taxon>Pleosporomycetidae</taxon>
        <taxon>Pleosporales</taxon>
        <taxon>Pleosporineae</taxon>
        <taxon>Phaeosphaeriaceae</taxon>
        <taxon>Paraphoma</taxon>
    </lineage>
</organism>